<reference evidence="2" key="2">
    <citation type="submission" date="2020-06" db="EMBL/GenBank/DDBJ databases">
        <authorList>
            <person name="Sheffer M."/>
        </authorList>
    </citation>
    <scope>NUCLEOTIDE SEQUENCE</scope>
</reference>
<evidence type="ECO:0000313" key="3">
    <source>
        <dbReference type="Proteomes" id="UP000807504"/>
    </source>
</evidence>
<proteinExistence type="predicted"/>
<reference evidence="2" key="1">
    <citation type="journal article" date="2020" name="bioRxiv">
        <title>Chromosome-level reference genome of the European wasp spider Argiope bruennichi: a resource for studies on range expansion and evolutionary adaptation.</title>
        <authorList>
            <person name="Sheffer M.M."/>
            <person name="Hoppe A."/>
            <person name="Krehenwinkel H."/>
            <person name="Uhl G."/>
            <person name="Kuss A.W."/>
            <person name="Jensen L."/>
            <person name="Jensen C."/>
            <person name="Gillespie R.G."/>
            <person name="Hoff K.J."/>
            <person name="Prost S."/>
        </authorList>
    </citation>
    <scope>NUCLEOTIDE SEQUENCE</scope>
</reference>
<name>A0A8T0F6K9_ARGBR</name>
<organism evidence="2 3">
    <name type="scientific">Argiope bruennichi</name>
    <name type="common">Wasp spider</name>
    <name type="synonym">Aranea bruennichi</name>
    <dbReference type="NCBI Taxonomy" id="94029"/>
    <lineage>
        <taxon>Eukaryota</taxon>
        <taxon>Metazoa</taxon>
        <taxon>Ecdysozoa</taxon>
        <taxon>Arthropoda</taxon>
        <taxon>Chelicerata</taxon>
        <taxon>Arachnida</taxon>
        <taxon>Araneae</taxon>
        <taxon>Araneomorphae</taxon>
        <taxon>Entelegynae</taxon>
        <taxon>Araneoidea</taxon>
        <taxon>Araneidae</taxon>
        <taxon>Argiope</taxon>
    </lineage>
</organism>
<dbReference type="AlphaFoldDB" id="A0A8T0F6K9"/>
<feature type="signal peptide" evidence="1">
    <location>
        <begin position="1"/>
        <end position="21"/>
    </location>
</feature>
<gene>
    <name evidence="2" type="ORF">HNY73_010313</name>
</gene>
<keyword evidence="1" id="KW-0732">Signal</keyword>
<keyword evidence="3" id="KW-1185">Reference proteome</keyword>
<dbReference type="EMBL" id="JABXBU010000030">
    <property type="protein sequence ID" value="KAF8784663.1"/>
    <property type="molecule type" value="Genomic_DNA"/>
</dbReference>
<sequence>MKIYGIPGIIAVALLLATTKSNITAGFAATGISPLNPDIFPDSEFLPSYVTDRPQAYLIYLSDSSALDSICSNLMPTDPDEIFEADHERNGTQLLQVLSSPDPEVLIPHTVSPLEELWPLPKAGTSRGTRKG</sequence>
<feature type="chain" id="PRO_5035829541" evidence="1">
    <location>
        <begin position="22"/>
        <end position="132"/>
    </location>
</feature>
<evidence type="ECO:0000256" key="1">
    <source>
        <dbReference type="SAM" id="SignalP"/>
    </source>
</evidence>
<comment type="caution">
    <text evidence="2">The sequence shown here is derived from an EMBL/GenBank/DDBJ whole genome shotgun (WGS) entry which is preliminary data.</text>
</comment>
<accession>A0A8T0F6K9</accession>
<evidence type="ECO:0000313" key="2">
    <source>
        <dbReference type="EMBL" id="KAF8784663.1"/>
    </source>
</evidence>
<dbReference type="Proteomes" id="UP000807504">
    <property type="component" value="Unassembled WGS sequence"/>
</dbReference>
<protein>
    <submittedName>
        <fullName evidence="2">Uncharacterized protein</fullName>
    </submittedName>
</protein>